<dbReference type="InterPro" id="IPR029060">
    <property type="entry name" value="PIN-like_dom_sf"/>
</dbReference>
<organism evidence="1 2">
    <name type="scientific">Desulfonema limicola</name>
    <dbReference type="NCBI Taxonomy" id="45656"/>
    <lineage>
        <taxon>Bacteria</taxon>
        <taxon>Pseudomonadati</taxon>
        <taxon>Thermodesulfobacteriota</taxon>
        <taxon>Desulfobacteria</taxon>
        <taxon>Desulfobacterales</taxon>
        <taxon>Desulfococcaceae</taxon>
        <taxon>Desulfonema</taxon>
    </lineage>
</organism>
<dbReference type="Proteomes" id="UP000663720">
    <property type="component" value="Chromosome"/>
</dbReference>
<evidence type="ECO:0000313" key="2">
    <source>
        <dbReference type="Proteomes" id="UP000663720"/>
    </source>
</evidence>
<dbReference type="AlphaFoldDB" id="A0A975B5Y1"/>
<keyword evidence="2" id="KW-1185">Reference proteome</keyword>
<name>A0A975B5Y1_9BACT</name>
<dbReference type="EMBL" id="CP061799">
    <property type="protein sequence ID" value="QTA79399.1"/>
    <property type="molecule type" value="Genomic_DNA"/>
</dbReference>
<reference evidence="1" key="1">
    <citation type="journal article" date="2021" name="Microb. Physiol.">
        <title>Proteogenomic Insights into the Physiology of Marine, Sulfate-Reducing, Filamentous Desulfonema limicola and Desulfonema magnum.</title>
        <authorList>
            <person name="Schnaars V."/>
            <person name="Wohlbrand L."/>
            <person name="Scheve S."/>
            <person name="Hinrichs C."/>
            <person name="Reinhardt R."/>
            <person name="Rabus R."/>
        </authorList>
    </citation>
    <scope>NUCLEOTIDE SEQUENCE</scope>
    <source>
        <strain evidence="1">5ac10</strain>
    </source>
</reference>
<dbReference type="KEGG" id="dli:dnl_16690"/>
<gene>
    <name evidence="1" type="ORF">dnl_16690</name>
</gene>
<dbReference type="RefSeq" id="WP_207691155.1">
    <property type="nucleotide sequence ID" value="NZ_CP061799.1"/>
</dbReference>
<proteinExistence type="predicted"/>
<sequence length="83" mass="9692">MFLADTNIFLEILLQQNKKEICKRFIGKYAHIDTIINLLEFDFDDAYQYSIAKSYNLTIVTMDKDFKNLPDNDVDVIGPDLIK</sequence>
<evidence type="ECO:0000313" key="1">
    <source>
        <dbReference type="EMBL" id="QTA79399.1"/>
    </source>
</evidence>
<accession>A0A975B5Y1</accession>
<dbReference type="SUPFAM" id="SSF88723">
    <property type="entry name" value="PIN domain-like"/>
    <property type="match status" value="1"/>
</dbReference>
<protein>
    <submittedName>
        <fullName evidence="1">PIN domain-containing protein</fullName>
    </submittedName>
</protein>